<keyword evidence="9" id="KW-1185">Reference proteome</keyword>
<dbReference type="Pfam" id="PF05225">
    <property type="entry name" value="HTH_psq"/>
    <property type="match status" value="1"/>
</dbReference>
<name>A0A0D8XFC2_DICVI</name>
<dbReference type="OrthoDB" id="10028342at2759"/>
<dbReference type="PANTHER" id="PTHR21545">
    <property type="entry name" value="TRANSCRIPTION FACTOR MLR1/2"/>
    <property type="match status" value="1"/>
</dbReference>
<feature type="DNA-binding region" description="H-T-H motif" evidence="6">
    <location>
        <begin position="42"/>
        <end position="62"/>
    </location>
</feature>
<keyword evidence="5 6" id="KW-0539">Nucleus</keyword>
<evidence type="ECO:0000259" key="7">
    <source>
        <dbReference type="PROSITE" id="PS50960"/>
    </source>
</evidence>
<keyword evidence="2" id="KW-0805">Transcription regulation</keyword>
<evidence type="ECO:0000256" key="5">
    <source>
        <dbReference type="ARBA" id="ARBA00023242"/>
    </source>
</evidence>
<evidence type="ECO:0000313" key="8">
    <source>
        <dbReference type="EMBL" id="KJH41146.1"/>
    </source>
</evidence>
<dbReference type="Gene3D" id="1.10.10.60">
    <property type="entry name" value="Homeodomain-like"/>
    <property type="match status" value="1"/>
</dbReference>
<dbReference type="GO" id="GO:0006357">
    <property type="term" value="P:regulation of transcription by RNA polymerase II"/>
    <property type="evidence" value="ECO:0007669"/>
    <property type="project" value="TreeGrafter"/>
</dbReference>
<dbReference type="GO" id="GO:0005634">
    <property type="term" value="C:nucleus"/>
    <property type="evidence" value="ECO:0007669"/>
    <property type="project" value="UniProtKB-SubCell"/>
</dbReference>
<dbReference type="PROSITE" id="PS50960">
    <property type="entry name" value="HTH_PSQ"/>
    <property type="match status" value="1"/>
</dbReference>
<protein>
    <submittedName>
        <fullName evidence="8">Helix-turn-helix protein</fullName>
    </submittedName>
</protein>
<evidence type="ECO:0000256" key="6">
    <source>
        <dbReference type="PROSITE-ProRule" id="PRU00320"/>
    </source>
</evidence>
<dbReference type="InterPro" id="IPR007889">
    <property type="entry name" value="HTH_Psq"/>
</dbReference>
<comment type="subcellular location">
    <subcellularLocation>
        <location evidence="1 6">Nucleus</location>
    </subcellularLocation>
</comment>
<dbReference type="FunFam" id="1.10.10.60:FF:000019">
    <property type="entry name" value="Ligand-dependent corepressor isoform 1"/>
    <property type="match status" value="1"/>
</dbReference>
<gene>
    <name evidence="8" type="ORF">DICVIV_12885</name>
</gene>
<dbReference type="EMBL" id="KN716893">
    <property type="protein sequence ID" value="KJH41146.1"/>
    <property type="molecule type" value="Genomic_DNA"/>
</dbReference>
<evidence type="ECO:0000313" key="9">
    <source>
        <dbReference type="Proteomes" id="UP000053766"/>
    </source>
</evidence>
<proteinExistence type="predicted"/>
<dbReference type="AlphaFoldDB" id="A0A0D8XFC2"/>
<reference evidence="9" key="2">
    <citation type="journal article" date="2016" name="Sci. Rep.">
        <title>Dictyocaulus viviparus genome, variome and transcriptome elucidate lungworm biology and support future intervention.</title>
        <authorList>
            <person name="McNulty S.N."/>
            <person name="Strube C."/>
            <person name="Rosa B.A."/>
            <person name="Martin J.C."/>
            <person name="Tyagi R."/>
            <person name="Choi Y.J."/>
            <person name="Wang Q."/>
            <person name="Hallsworth Pepin K."/>
            <person name="Zhang X."/>
            <person name="Ozersky P."/>
            <person name="Wilson R.K."/>
            <person name="Sternberg P.W."/>
            <person name="Gasser R.B."/>
            <person name="Mitreva M."/>
        </authorList>
    </citation>
    <scope>NUCLEOTIDE SEQUENCE [LARGE SCALE GENOMIC DNA]</scope>
    <source>
        <strain evidence="9">HannoverDv2000</strain>
    </source>
</reference>
<dbReference type="Proteomes" id="UP000053766">
    <property type="component" value="Unassembled WGS sequence"/>
</dbReference>
<dbReference type="STRING" id="29172.A0A0D8XFC2"/>
<evidence type="ECO:0000256" key="4">
    <source>
        <dbReference type="ARBA" id="ARBA00023163"/>
    </source>
</evidence>
<evidence type="ECO:0000256" key="1">
    <source>
        <dbReference type="ARBA" id="ARBA00004123"/>
    </source>
</evidence>
<sequence length="101" mass="11514">MDEDPKLVGLILSFFDEFVVMKYDKNALDEAVRSVRRGEMSVHRAGSYYGVPHSTLEYKVKERNLLRKKKDLPLVKEISIMQIPITSLDISDDSTSPVITV</sequence>
<feature type="domain" description="HTH psq-type" evidence="7">
    <location>
        <begin position="23"/>
        <end position="66"/>
    </location>
</feature>
<dbReference type="InterPro" id="IPR009057">
    <property type="entry name" value="Homeodomain-like_sf"/>
</dbReference>
<dbReference type="PANTHER" id="PTHR21545:SF13">
    <property type="entry name" value="ECDYSONE-INDUCED PROTEIN 93F, ISOFORM C"/>
    <property type="match status" value="1"/>
</dbReference>
<evidence type="ECO:0000256" key="2">
    <source>
        <dbReference type="ARBA" id="ARBA00023015"/>
    </source>
</evidence>
<evidence type="ECO:0000256" key="3">
    <source>
        <dbReference type="ARBA" id="ARBA00023125"/>
    </source>
</evidence>
<reference evidence="8 9" key="1">
    <citation type="submission" date="2013-11" db="EMBL/GenBank/DDBJ databases">
        <title>Draft genome of the bovine lungworm Dictyocaulus viviparus.</title>
        <authorList>
            <person name="Mitreva M."/>
        </authorList>
    </citation>
    <scope>NUCLEOTIDE SEQUENCE [LARGE SCALE GENOMIC DNA]</scope>
    <source>
        <strain evidence="8 9">HannoverDv2000</strain>
    </source>
</reference>
<keyword evidence="3 6" id="KW-0238">DNA-binding</keyword>
<dbReference type="GO" id="GO:0003677">
    <property type="term" value="F:DNA binding"/>
    <property type="evidence" value="ECO:0007669"/>
    <property type="project" value="UniProtKB-UniRule"/>
</dbReference>
<accession>A0A0D8XFC2</accession>
<organism evidence="8 9">
    <name type="scientific">Dictyocaulus viviparus</name>
    <name type="common">Bovine lungworm</name>
    <dbReference type="NCBI Taxonomy" id="29172"/>
    <lineage>
        <taxon>Eukaryota</taxon>
        <taxon>Metazoa</taxon>
        <taxon>Ecdysozoa</taxon>
        <taxon>Nematoda</taxon>
        <taxon>Chromadorea</taxon>
        <taxon>Rhabditida</taxon>
        <taxon>Rhabditina</taxon>
        <taxon>Rhabditomorpha</taxon>
        <taxon>Strongyloidea</taxon>
        <taxon>Metastrongylidae</taxon>
        <taxon>Dictyocaulus</taxon>
    </lineage>
</organism>
<keyword evidence="4" id="KW-0804">Transcription</keyword>
<dbReference type="SUPFAM" id="SSF46689">
    <property type="entry name" value="Homeodomain-like"/>
    <property type="match status" value="1"/>
</dbReference>